<dbReference type="OrthoDB" id="9811036at2"/>
<keyword evidence="2" id="KW-0676">Redox-active center</keyword>
<evidence type="ECO:0000313" key="5">
    <source>
        <dbReference type="EMBL" id="EGV43354.1"/>
    </source>
</evidence>
<feature type="signal peptide" evidence="3">
    <location>
        <begin position="1"/>
        <end position="20"/>
    </location>
</feature>
<evidence type="ECO:0000259" key="4">
    <source>
        <dbReference type="Pfam" id="PF13098"/>
    </source>
</evidence>
<dbReference type="eggNOG" id="COG2143">
    <property type="taxonomic scope" value="Bacteria"/>
</dbReference>
<dbReference type="PROSITE" id="PS00194">
    <property type="entry name" value="THIOREDOXIN_1"/>
    <property type="match status" value="1"/>
</dbReference>
<name>G2EDY0_9FLAO</name>
<accession>G2EDY0</accession>
<dbReference type="InterPro" id="IPR036249">
    <property type="entry name" value="Thioredoxin-like_sf"/>
</dbReference>
<keyword evidence="6" id="KW-1185">Reference proteome</keyword>
<dbReference type="RefSeq" id="WP_008637286.1">
    <property type="nucleotide sequence ID" value="NZ_AFXZ01000029.1"/>
</dbReference>
<keyword evidence="1 3" id="KW-0732">Signal</keyword>
<feature type="domain" description="Thioredoxin-like fold" evidence="4">
    <location>
        <begin position="36"/>
        <end position="151"/>
    </location>
</feature>
<feature type="chain" id="PRO_5003429157" evidence="3">
    <location>
        <begin position="21"/>
        <end position="182"/>
    </location>
</feature>
<evidence type="ECO:0000313" key="6">
    <source>
        <dbReference type="Proteomes" id="UP000003730"/>
    </source>
</evidence>
<proteinExistence type="predicted"/>
<gene>
    <name evidence="5" type="ORF">BZARG_1798</name>
</gene>
<dbReference type="Gene3D" id="3.40.30.10">
    <property type="entry name" value="Glutaredoxin"/>
    <property type="match status" value="1"/>
</dbReference>
<sequence length="182" mass="20939">MKNILYTVLLVIGFSAAGTAQEINWVSLEEAVKLQKKNPKKIMMDVYTNWCGPCKMLDRNTFQNKDVAEYVNKHYYAVKFNAEGNEKINFNGREFANKGYNPANANRRNSVHDLAHYFSVRSYPTIVFLGDDSSLLAPVVGYQTPQQLELYLKLFKNNGHTVFKTQQDFQVYAEAFKPEFTN</sequence>
<dbReference type="STRING" id="1046627.BZARG_1798"/>
<dbReference type="PATRIC" id="fig|1046627.3.peg.1725"/>
<organism evidence="5 6">
    <name type="scientific">Bizionia argentinensis JUB59</name>
    <dbReference type="NCBI Taxonomy" id="1046627"/>
    <lineage>
        <taxon>Bacteria</taxon>
        <taxon>Pseudomonadati</taxon>
        <taxon>Bacteroidota</taxon>
        <taxon>Flavobacteriia</taxon>
        <taxon>Flavobacteriales</taxon>
        <taxon>Flavobacteriaceae</taxon>
        <taxon>Bizionia</taxon>
    </lineage>
</organism>
<dbReference type="InterPro" id="IPR017937">
    <property type="entry name" value="Thioredoxin_CS"/>
</dbReference>
<dbReference type="PANTHER" id="PTHR15337">
    <property type="entry name" value="ANTERIOR GRADIENT PROTEIN-RELATED"/>
    <property type="match status" value="1"/>
</dbReference>
<dbReference type="EMBL" id="AFXZ01000029">
    <property type="protein sequence ID" value="EGV43354.1"/>
    <property type="molecule type" value="Genomic_DNA"/>
</dbReference>
<dbReference type="AlphaFoldDB" id="G2EDY0"/>
<dbReference type="Proteomes" id="UP000003730">
    <property type="component" value="Unassembled WGS sequence"/>
</dbReference>
<evidence type="ECO:0000256" key="2">
    <source>
        <dbReference type="ARBA" id="ARBA00023284"/>
    </source>
</evidence>
<evidence type="ECO:0000256" key="3">
    <source>
        <dbReference type="SAM" id="SignalP"/>
    </source>
</evidence>
<dbReference type="InterPro" id="IPR051099">
    <property type="entry name" value="AGR/TXD"/>
</dbReference>
<dbReference type="InterPro" id="IPR012336">
    <property type="entry name" value="Thioredoxin-like_fold"/>
</dbReference>
<dbReference type="Pfam" id="PF13098">
    <property type="entry name" value="Thioredoxin_2"/>
    <property type="match status" value="1"/>
</dbReference>
<comment type="caution">
    <text evidence="5">The sequence shown here is derived from an EMBL/GenBank/DDBJ whole genome shotgun (WGS) entry which is preliminary data.</text>
</comment>
<dbReference type="PANTHER" id="PTHR15337:SF11">
    <property type="entry name" value="THIOREDOXIN DOMAIN-CONTAINING PROTEIN"/>
    <property type="match status" value="1"/>
</dbReference>
<protein>
    <submittedName>
        <fullName evidence="5">DUF255 domain-containing protein</fullName>
    </submittedName>
</protein>
<reference evidence="5 6" key="1">
    <citation type="journal article" date="2008" name="Int. J. Syst. Evol. Microbiol.">
        <title>Bizionia argentinensis sp. nov., isolated from surface marine water in Antarctica.</title>
        <authorList>
            <person name="Bercovich A."/>
            <person name="Vazquez S.C."/>
            <person name="Yankilevich P."/>
            <person name="Coria S.H."/>
            <person name="Foti M."/>
            <person name="Hernandez E."/>
            <person name="Vidal A."/>
            <person name="Ruberto L."/>
            <person name="Melo C."/>
            <person name="Marenssi S."/>
            <person name="Criscuolo M."/>
            <person name="Memoli M."/>
            <person name="Arguelles M."/>
            <person name="Mac Cormack W.P."/>
        </authorList>
    </citation>
    <scope>NUCLEOTIDE SEQUENCE [LARGE SCALE GENOMIC DNA]</scope>
    <source>
        <strain evidence="5 6">JUB59</strain>
    </source>
</reference>
<dbReference type="SUPFAM" id="SSF52833">
    <property type="entry name" value="Thioredoxin-like"/>
    <property type="match status" value="1"/>
</dbReference>
<evidence type="ECO:0000256" key="1">
    <source>
        <dbReference type="ARBA" id="ARBA00022729"/>
    </source>
</evidence>